<accession>A0AA38HKG5</accession>
<dbReference type="CDD" id="cd18787">
    <property type="entry name" value="SF2_C_DEAD"/>
    <property type="match status" value="1"/>
</dbReference>
<feature type="region of interest" description="Disordered" evidence="8">
    <location>
        <begin position="680"/>
        <end position="721"/>
    </location>
</feature>
<name>A0AA38HKG5_9CUCU</name>
<dbReference type="GO" id="GO:0016787">
    <property type="term" value="F:hydrolase activity"/>
    <property type="evidence" value="ECO:0007669"/>
    <property type="project" value="UniProtKB-KW"/>
</dbReference>
<keyword evidence="9" id="KW-0472">Membrane</keyword>
<dbReference type="InterPro" id="IPR000629">
    <property type="entry name" value="RNA-helicase_DEAD-box_CS"/>
</dbReference>
<feature type="short sequence motif" description="Q motif" evidence="7">
    <location>
        <begin position="157"/>
        <end position="185"/>
    </location>
</feature>
<dbReference type="Pfam" id="PF00271">
    <property type="entry name" value="Helicase_C"/>
    <property type="match status" value="1"/>
</dbReference>
<feature type="region of interest" description="Disordered" evidence="8">
    <location>
        <begin position="75"/>
        <end position="102"/>
    </location>
</feature>
<dbReference type="PROSITE" id="PS51194">
    <property type="entry name" value="HELICASE_CTER"/>
    <property type="match status" value="1"/>
</dbReference>
<evidence type="ECO:0000259" key="12">
    <source>
        <dbReference type="PROSITE" id="PS51195"/>
    </source>
</evidence>
<dbReference type="GO" id="GO:0005524">
    <property type="term" value="F:ATP binding"/>
    <property type="evidence" value="ECO:0007669"/>
    <property type="project" value="UniProtKB-KW"/>
</dbReference>
<reference evidence="13" key="1">
    <citation type="journal article" date="2023" name="G3 (Bethesda)">
        <title>Whole genome assemblies of Zophobas morio and Tenebrio molitor.</title>
        <authorList>
            <person name="Kaur S."/>
            <person name="Stinson S.A."/>
            <person name="diCenzo G.C."/>
        </authorList>
    </citation>
    <scope>NUCLEOTIDE SEQUENCE</scope>
    <source>
        <strain evidence="13">QUZm001</strain>
    </source>
</reference>
<sequence>MLVEDFIQNEEDEALIPSKKLTLKKFVIVYMLVYYVRTVLKIAFLLYRGSRRTVKTSADRQSEKANRYVDFDKSEEDSLAYDRPQTASPEEATLSMKSTRKRREGVREKNSWVVVQPRDYALESELFISELSRAVVFTEYDDDPVEMHGRDCLEPLSSFEDVQLATVVAENVALAGFIRPTPVQKYSIPVIEAGRDLMASARTGSGKTAAFLLPIFSHLIKNAAKYNKSRVVAKVSRPVVLVLSPTRELAYQIYEHCRRFLYRCAIRPGVVYGGTGLHTQIRMLEEGCDVLVGTPGRLRDLLQRKVLELAFVRFLVLDEADRMLDMGFEPQIRALVEEEDMTDKFARQTLMFSATLPKHLQVLASDFMKEHIYLSVGGAGSSRNILQTVKWVENENKQEALLDLLDAIYDKDSLILVFADTKATVRQLNDFLLRGNYRIVSMHGDLSQREREKALKTFKLGKAPILVATAVFSRGLHIHNIKHVINYDFPRDIDEYTHRIGRTGRIGTPGAATSFFNYKNRTLAKELLTKLKSDEQEIPSFLEELCRSRDGSGKNKNFKLNERVQKYNGYHARSTGSRFRQEKLQNEGGIYNSNSKKMFSSSPTVDELPRPQNFRTRGFGGFSKRRGEVSGKNWEANGDSTLAGVSGVTQPWQDSVREDDQWNKAKGASDYSLRQITKDNSEGRVDSDNNYEGKKSYNGIGDYRQKKGAGNNFQRKFTPPNYDDAAFNLSDNGEDCRDRYRRNNFTPSFGADYKWNDNKNARGSQYGPNNYTLETGHYDSSCNMERSEKDCASEYGRPVFVPDSDEITWDGSHTNNYRREGADPSYDQNKKDLPSDRRRDKYENDGGRRWNDGNGFRQYNYDSNYTSQKGGSNWNYDKKGNNNGCSRDRMTPIDLEGEDSSWYDGRKGRSGYAREKFRSEADRKEDGRKWGGGKSHVNFCSPNESCGRGPTNWNEGRRDHVNEYRRNKYITSNDVEVRGYIRNKDEYRREFDQRSNNLRNTRCGSNDNSASDKGSDDHYRKEILTQERRTGVDDRHNSGYGHGYRHFGAVKYEEQQYDDYYVAKHEGFPSGAYKPATPSIRKDGRYKPRHSQERSYHKGQNPRKDGAFVGDEVEHCSRPPREKDWRD</sequence>
<dbReference type="GO" id="GO:0003676">
    <property type="term" value="F:nucleic acid binding"/>
    <property type="evidence" value="ECO:0007669"/>
    <property type="project" value="InterPro"/>
</dbReference>
<keyword evidence="5" id="KW-0067">ATP-binding</keyword>
<evidence type="ECO:0000313" key="13">
    <source>
        <dbReference type="EMBL" id="KAJ3636346.1"/>
    </source>
</evidence>
<dbReference type="InterPro" id="IPR011545">
    <property type="entry name" value="DEAD/DEAH_box_helicase_dom"/>
</dbReference>
<keyword evidence="14" id="KW-1185">Reference proteome</keyword>
<comment type="catalytic activity">
    <reaction evidence="6">
        <text>ATP + H2O = ADP + phosphate + H(+)</text>
        <dbReference type="Rhea" id="RHEA:13065"/>
        <dbReference type="ChEBI" id="CHEBI:15377"/>
        <dbReference type="ChEBI" id="CHEBI:15378"/>
        <dbReference type="ChEBI" id="CHEBI:30616"/>
        <dbReference type="ChEBI" id="CHEBI:43474"/>
        <dbReference type="ChEBI" id="CHEBI:456216"/>
        <dbReference type="EC" id="3.6.4.13"/>
    </reaction>
</comment>
<evidence type="ECO:0000256" key="4">
    <source>
        <dbReference type="ARBA" id="ARBA00022806"/>
    </source>
</evidence>
<keyword evidence="3" id="KW-0378">Hydrolase</keyword>
<keyword evidence="9" id="KW-1133">Transmembrane helix</keyword>
<gene>
    <name evidence="13" type="ORF">Zmor_008645</name>
</gene>
<feature type="compositionally biased region" description="Polar residues" evidence="8">
    <location>
        <begin position="994"/>
        <end position="1012"/>
    </location>
</feature>
<evidence type="ECO:0000256" key="1">
    <source>
        <dbReference type="ARBA" id="ARBA00012552"/>
    </source>
</evidence>
<dbReference type="Pfam" id="PF00270">
    <property type="entry name" value="DEAD"/>
    <property type="match status" value="1"/>
</dbReference>
<dbReference type="InterPro" id="IPR001650">
    <property type="entry name" value="Helicase_C-like"/>
</dbReference>
<dbReference type="InterPro" id="IPR014001">
    <property type="entry name" value="Helicase_ATP-bd"/>
</dbReference>
<feature type="region of interest" description="Disordered" evidence="8">
    <location>
        <begin position="939"/>
        <end position="959"/>
    </location>
</feature>
<comment type="caution">
    <text evidence="13">The sequence shown here is derived from an EMBL/GenBank/DDBJ whole genome shotgun (WGS) entry which is preliminary data.</text>
</comment>
<dbReference type="PROSITE" id="PS00039">
    <property type="entry name" value="DEAD_ATP_HELICASE"/>
    <property type="match status" value="1"/>
</dbReference>
<evidence type="ECO:0000256" key="9">
    <source>
        <dbReference type="SAM" id="Phobius"/>
    </source>
</evidence>
<organism evidence="13 14">
    <name type="scientific">Zophobas morio</name>
    <dbReference type="NCBI Taxonomy" id="2755281"/>
    <lineage>
        <taxon>Eukaryota</taxon>
        <taxon>Metazoa</taxon>
        <taxon>Ecdysozoa</taxon>
        <taxon>Arthropoda</taxon>
        <taxon>Hexapoda</taxon>
        <taxon>Insecta</taxon>
        <taxon>Pterygota</taxon>
        <taxon>Neoptera</taxon>
        <taxon>Endopterygota</taxon>
        <taxon>Coleoptera</taxon>
        <taxon>Polyphaga</taxon>
        <taxon>Cucujiformia</taxon>
        <taxon>Tenebrionidae</taxon>
        <taxon>Zophobas</taxon>
    </lineage>
</organism>
<dbReference type="SUPFAM" id="SSF52540">
    <property type="entry name" value="P-loop containing nucleoside triphosphate hydrolases"/>
    <property type="match status" value="1"/>
</dbReference>
<dbReference type="SMART" id="SM00490">
    <property type="entry name" value="HELICc"/>
    <property type="match status" value="1"/>
</dbReference>
<dbReference type="Proteomes" id="UP001168821">
    <property type="component" value="Unassembled WGS sequence"/>
</dbReference>
<keyword evidence="9" id="KW-0812">Transmembrane</keyword>
<dbReference type="Gene3D" id="3.40.50.300">
    <property type="entry name" value="P-loop containing nucleotide triphosphate hydrolases"/>
    <property type="match status" value="2"/>
</dbReference>
<feature type="region of interest" description="Disordered" evidence="8">
    <location>
        <begin position="1066"/>
        <end position="1127"/>
    </location>
</feature>
<evidence type="ECO:0000256" key="8">
    <source>
        <dbReference type="SAM" id="MobiDB-lite"/>
    </source>
</evidence>
<feature type="compositionally biased region" description="Basic and acidic residues" evidence="8">
    <location>
        <begin position="1080"/>
        <end position="1127"/>
    </location>
</feature>
<feature type="domain" description="DEAD-box RNA helicase Q" evidence="12">
    <location>
        <begin position="157"/>
        <end position="185"/>
    </location>
</feature>
<evidence type="ECO:0000256" key="2">
    <source>
        <dbReference type="ARBA" id="ARBA00022741"/>
    </source>
</evidence>
<feature type="domain" description="Helicase ATP-binding" evidence="10">
    <location>
        <begin position="188"/>
        <end position="374"/>
    </location>
</feature>
<feature type="region of interest" description="Disordered" evidence="8">
    <location>
        <begin position="803"/>
        <end position="911"/>
    </location>
</feature>
<feature type="region of interest" description="Disordered" evidence="8">
    <location>
        <begin position="991"/>
        <end position="1018"/>
    </location>
</feature>
<dbReference type="GO" id="GO:0031047">
    <property type="term" value="P:regulatory ncRNA-mediated gene silencing"/>
    <property type="evidence" value="ECO:0007669"/>
    <property type="project" value="UniProtKB-ARBA"/>
</dbReference>
<evidence type="ECO:0000313" key="14">
    <source>
        <dbReference type="Proteomes" id="UP001168821"/>
    </source>
</evidence>
<dbReference type="EC" id="3.6.4.13" evidence="1"/>
<dbReference type="InterPro" id="IPR014014">
    <property type="entry name" value="RNA_helicase_DEAD_Q_motif"/>
</dbReference>
<dbReference type="PROSITE" id="PS51195">
    <property type="entry name" value="Q_MOTIF"/>
    <property type="match status" value="1"/>
</dbReference>
<evidence type="ECO:0000256" key="3">
    <source>
        <dbReference type="ARBA" id="ARBA00022801"/>
    </source>
</evidence>
<feature type="region of interest" description="Disordered" evidence="8">
    <location>
        <begin position="590"/>
        <end position="647"/>
    </location>
</feature>
<feature type="compositionally biased region" description="Basic and acidic residues" evidence="8">
    <location>
        <begin position="817"/>
        <end position="851"/>
    </location>
</feature>
<keyword evidence="4" id="KW-0347">Helicase</keyword>
<dbReference type="InterPro" id="IPR027417">
    <property type="entry name" value="P-loop_NTPase"/>
</dbReference>
<dbReference type="EMBL" id="JALNTZ010000207">
    <property type="protein sequence ID" value="KAJ3636346.1"/>
    <property type="molecule type" value="Genomic_DNA"/>
</dbReference>
<evidence type="ECO:0000256" key="6">
    <source>
        <dbReference type="ARBA" id="ARBA00047984"/>
    </source>
</evidence>
<feature type="domain" description="Helicase C-terminal" evidence="11">
    <location>
        <begin position="400"/>
        <end position="546"/>
    </location>
</feature>
<dbReference type="PANTHER" id="PTHR47958">
    <property type="entry name" value="ATP-DEPENDENT RNA HELICASE DBP3"/>
    <property type="match status" value="1"/>
</dbReference>
<protein>
    <recommendedName>
        <fullName evidence="1">RNA helicase</fullName>
        <ecNumber evidence="1">3.6.4.13</ecNumber>
    </recommendedName>
</protein>
<evidence type="ECO:0000256" key="5">
    <source>
        <dbReference type="ARBA" id="ARBA00022840"/>
    </source>
</evidence>
<feature type="compositionally biased region" description="Polar residues" evidence="8">
    <location>
        <begin position="860"/>
        <end position="875"/>
    </location>
</feature>
<evidence type="ECO:0000256" key="7">
    <source>
        <dbReference type="PROSITE-ProRule" id="PRU00552"/>
    </source>
</evidence>
<feature type="transmembrane region" description="Helical" evidence="9">
    <location>
        <begin position="27"/>
        <end position="47"/>
    </location>
</feature>
<evidence type="ECO:0000259" key="11">
    <source>
        <dbReference type="PROSITE" id="PS51194"/>
    </source>
</evidence>
<dbReference type="SMART" id="SM00487">
    <property type="entry name" value="DEXDc"/>
    <property type="match status" value="1"/>
</dbReference>
<feature type="compositionally biased region" description="Basic and acidic residues" evidence="8">
    <location>
        <begin position="680"/>
        <end position="695"/>
    </location>
</feature>
<feature type="compositionally biased region" description="Basic and acidic residues" evidence="8">
    <location>
        <begin position="876"/>
        <end position="891"/>
    </location>
</feature>
<feature type="compositionally biased region" description="Polar residues" evidence="8">
    <location>
        <begin position="591"/>
        <end position="604"/>
    </location>
</feature>
<dbReference type="PROSITE" id="PS51192">
    <property type="entry name" value="HELICASE_ATP_BIND_1"/>
    <property type="match status" value="1"/>
</dbReference>
<proteinExistence type="predicted"/>
<dbReference type="GO" id="GO:0003724">
    <property type="term" value="F:RNA helicase activity"/>
    <property type="evidence" value="ECO:0007669"/>
    <property type="project" value="UniProtKB-EC"/>
</dbReference>
<keyword evidence="2" id="KW-0547">Nucleotide-binding</keyword>
<dbReference type="AlphaFoldDB" id="A0AA38HKG5"/>
<evidence type="ECO:0000259" key="10">
    <source>
        <dbReference type="PROSITE" id="PS51192"/>
    </source>
</evidence>
<dbReference type="FunFam" id="3.40.50.300:FF:000397">
    <property type="entry name" value="Probable ATP-dependent RNA helicase DDX4"/>
    <property type="match status" value="1"/>
</dbReference>
<dbReference type="FunFam" id="3.40.50.300:FF:000008">
    <property type="entry name" value="ATP-dependent RNA helicase RhlB"/>
    <property type="match status" value="1"/>
</dbReference>